<dbReference type="InterPro" id="IPR008775">
    <property type="entry name" value="Phytyl_CoA_dOase-like"/>
</dbReference>
<gene>
    <name evidence="2" type="ORF">CGI_10010628</name>
</gene>
<dbReference type="PANTHER" id="PTHR20883:SF14">
    <property type="entry name" value="PHYTANOYL-COA DIOXYGENASE"/>
    <property type="match status" value="1"/>
</dbReference>
<organism evidence="2">
    <name type="scientific">Magallana gigas</name>
    <name type="common">Pacific oyster</name>
    <name type="synonym">Crassostrea gigas</name>
    <dbReference type="NCBI Taxonomy" id="29159"/>
    <lineage>
        <taxon>Eukaryota</taxon>
        <taxon>Metazoa</taxon>
        <taxon>Spiralia</taxon>
        <taxon>Lophotrochozoa</taxon>
        <taxon>Mollusca</taxon>
        <taxon>Bivalvia</taxon>
        <taxon>Autobranchia</taxon>
        <taxon>Pteriomorphia</taxon>
        <taxon>Ostreida</taxon>
        <taxon>Ostreoidea</taxon>
        <taxon>Ostreidae</taxon>
        <taxon>Magallana</taxon>
    </lineage>
</organism>
<name>K1PQE9_MAGGI</name>
<dbReference type="AlphaFoldDB" id="K1PQE9"/>
<sequence length="375" mass="42672">MDPRKMAPGYTGEEHPEVVDIRAMPPQPKELKPGQVPENLIKQYFEEASTRCTLNVSGYFQLDKFFDLATELDPCREAIGGLVDELAQKLYKGGKIKSLHEDCGVFERLTKLDEEFPGANIILHKTGKLPEAFMKVWGNERLLNLMEQILGPDIAGMPDWSLRCKIPKADAATVPWHQDLGYQSVDAYQTLVVTVWIPFVDSSEQNGCLQIIPRGHLKGKVGRHYSCVGDTWYVNLPEEELKNNLGVDVKDAKTCPVPYGGILVFSNFLPHRSLENYSNGIRWSVDFRFKKTGLPNGMHGLKNDVILRSSKDPDMKIDWSMFNAVERLKIKKNSDGSIVDRKDDDFDTTISGPWIRKWELVNSNRHTDQAWKEYM</sequence>
<dbReference type="InParanoid" id="K1PQE9"/>
<protein>
    <recommendedName>
        <fullName evidence="3">Phytanoyl-CoA dioxygenase domain-containing protein 1</fullName>
    </recommendedName>
</protein>
<dbReference type="EMBL" id="JH818869">
    <property type="protein sequence ID" value="EKC26507.1"/>
    <property type="molecule type" value="Genomic_DNA"/>
</dbReference>
<evidence type="ECO:0000256" key="1">
    <source>
        <dbReference type="ARBA" id="ARBA00001962"/>
    </source>
</evidence>
<evidence type="ECO:0000313" key="2">
    <source>
        <dbReference type="EMBL" id="EKC26507.1"/>
    </source>
</evidence>
<dbReference type="Gene3D" id="2.60.120.620">
    <property type="entry name" value="q2cbj1_9rhob like domain"/>
    <property type="match status" value="1"/>
</dbReference>
<evidence type="ECO:0008006" key="3">
    <source>
        <dbReference type="Google" id="ProtNLM"/>
    </source>
</evidence>
<accession>K1PQE9</accession>
<reference evidence="2" key="1">
    <citation type="journal article" date="2012" name="Nature">
        <title>The oyster genome reveals stress adaptation and complexity of shell formation.</title>
        <authorList>
            <person name="Zhang G."/>
            <person name="Fang X."/>
            <person name="Guo X."/>
            <person name="Li L."/>
            <person name="Luo R."/>
            <person name="Xu F."/>
            <person name="Yang P."/>
            <person name="Zhang L."/>
            <person name="Wang X."/>
            <person name="Qi H."/>
            <person name="Xiong Z."/>
            <person name="Que H."/>
            <person name="Xie Y."/>
            <person name="Holland P.W."/>
            <person name="Paps J."/>
            <person name="Zhu Y."/>
            <person name="Wu F."/>
            <person name="Chen Y."/>
            <person name="Wang J."/>
            <person name="Peng C."/>
            <person name="Meng J."/>
            <person name="Yang L."/>
            <person name="Liu J."/>
            <person name="Wen B."/>
            <person name="Zhang N."/>
            <person name="Huang Z."/>
            <person name="Zhu Q."/>
            <person name="Feng Y."/>
            <person name="Mount A."/>
            <person name="Hedgecock D."/>
            <person name="Xu Z."/>
            <person name="Liu Y."/>
            <person name="Domazet-Loso T."/>
            <person name="Du Y."/>
            <person name="Sun X."/>
            <person name="Zhang S."/>
            <person name="Liu B."/>
            <person name="Cheng P."/>
            <person name="Jiang X."/>
            <person name="Li J."/>
            <person name="Fan D."/>
            <person name="Wang W."/>
            <person name="Fu W."/>
            <person name="Wang T."/>
            <person name="Wang B."/>
            <person name="Zhang J."/>
            <person name="Peng Z."/>
            <person name="Li Y."/>
            <person name="Li N."/>
            <person name="Wang J."/>
            <person name="Chen M."/>
            <person name="He Y."/>
            <person name="Tan F."/>
            <person name="Song X."/>
            <person name="Zheng Q."/>
            <person name="Huang R."/>
            <person name="Yang H."/>
            <person name="Du X."/>
            <person name="Chen L."/>
            <person name="Yang M."/>
            <person name="Gaffney P.M."/>
            <person name="Wang S."/>
            <person name="Luo L."/>
            <person name="She Z."/>
            <person name="Ming Y."/>
            <person name="Huang W."/>
            <person name="Zhang S."/>
            <person name="Huang B."/>
            <person name="Zhang Y."/>
            <person name="Qu T."/>
            <person name="Ni P."/>
            <person name="Miao G."/>
            <person name="Wang J."/>
            <person name="Wang Q."/>
            <person name="Steinberg C.E."/>
            <person name="Wang H."/>
            <person name="Li N."/>
            <person name="Qian L."/>
            <person name="Zhang G."/>
            <person name="Li Y."/>
            <person name="Yang H."/>
            <person name="Liu X."/>
            <person name="Wang J."/>
            <person name="Yin Y."/>
            <person name="Wang J."/>
        </authorList>
    </citation>
    <scope>NUCLEOTIDE SEQUENCE [LARGE SCALE GENOMIC DNA]</scope>
    <source>
        <strain evidence="2">05x7-T-G4-1.051#20</strain>
    </source>
</reference>
<proteinExistence type="predicted"/>
<dbReference type="SUPFAM" id="SSF51197">
    <property type="entry name" value="Clavaminate synthase-like"/>
    <property type="match status" value="1"/>
</dbReference>
<comment type="cofactor">
    <cofactor evidence="1">
        <name>Fe cation</name>
        <dbReference type="ChEBI" id="CHEBI:24875"/>
    </cofactor>
</comment>
<dbReference type="HOGENOM" id="CLU_065874_0_0_1"/>
<dbReference type="Pfam" id="PF05721">
    <property type="entry name" value="PhyH"/>
    <property type="match status" value="1"/>
</dbReference>
<dbReference type="PANTHER" id="PTHR20883">
    <property type="entry name" value="PHYTANOYL-COA DIOXYGENASE DOMAIN CONTAINING 1"/>
    <property type="match status" value="1"/>
</dbReference>